<protein>
    <recommendedName>
        <fullName evidence="2">NACHT domain-containing protein</fullName>
    </recommendedName>
</protein>
<dbReference type="EMBL" id="ML994657">
    <property type="protein sequence ID" value="KAF2180645.1"/>
    <property type="molecule type" value="Genomic_DNA"/>
</dbReference>
<feature type="domain" description="NACHT" evidence="2">
    <location>
        <begin position="169"/>
        <end position="313"/>
    </location>
</feature>
<gene>
    <name evidence="3" type="ORF">K469DRAFT_639699</name>
</gene>
<dbReference type="AlphaFoldDB" id="A0A6A6DNQ1"/>
<reference evidence="3" key="1">
    <citation type="journal article" date="2020" name="Stud. Mycol.">
        <title>101 Dothideomycetes genomes: a test case for predicting lifestyles and emergence of pathogens.</title>
        <authorList>
            <person name="Haridas S."/>
            <person name="Albert R."/>
            <person name="Binder M."/>
            <person name="Bloem J."/>
            <person name="Labutti K."/>
            <person name="Salamov A."/>
            <person name="Andreopoulos B."/>
            <person name="Baker S."/>
            <person name="Barry K."/>
            <person name="Bills G."/>
            <person name="Bluhm B."/>
            <person name="Cannon C."/>
            <person name="Castanera R."/>
            <person name="Culley D."/>
            <person name="Daum C."/>
            <person name="Ezra D."/>
            <person name="Gonzalez J."/>
            <person name="Henrissat B."/>
            <person name="Kuo A."/>
            <person name="Liang C."/>
            <person name="Lipzen A."/>
            <person name="Lutzoni F."/>
            <person name="Magnuson J."/>
            <person name="Mondo S."/>
            <person name="Nolan M."/>
            <person name="Ohm R."/>
            <person name="Pangilinan J."/>
            <person name="Park H.-J."/>
            <person name="Ramirez L."/>
            <person name="Alfaro M."/>
            <person name="Sun H."/>
            <person name="Tritt A."/>
            <person name="Yoshinaga Y."/>
            <person name="Zwiers L.-H."/>
            <person name="Turgeon B."/>
            <person name="Goodwin S."/>
            <person name="Spatafora J."/>
            <person name="Crous P."/>
            <person name="Grigoriev I."/>
        </authorList>
    </citation>
    <scope>NUCLEOTIDE SEQUENCE</scope>
    <source>
        <strain evidence="3">CBS 207.26</strain>
    </source>
</reference>
<dbReference type="InterPro" id="IPR056884">
    <property type="entry name" value="NPHP3-like_N"/>
</dbReference>
<evidence type="ECO:0000256" key="1">
    <source>
        <dbReference type="ARBA" id="ARBA00022737"/>
    </source>
</evidence>
<dbReference type="Proteomes" id="UP000800200">
    <property type="component" value="Unassembled WGS sequence"/>
</dbReference>
<evidence type="ECO:0000313" key="4">
    <source>
        <dbReference type="Proteomes" id="UP000800200"/>
    </source>
</evidence>
<dbReference type="OrthoDB" id="1577640at2759"/>
<evidence type="ECO:0000313" key="3">
    <source>
        <dbReference type="EMBL" id="KAF2180645.1"/>
    </source>
</evidence>
<proteinExistence type="predicted"/>
<sequence>MLKILRRQLTDRKFRAEEQDLLKNIEGLIEACEESIYELQTRVEKFKESSGDGLQAAARTATRQLAYPFKQSTLRKLDADIDEIVSHLSLALQVLQAKDICNVQNDTEDAKALLNLVRADQISSTIHEWLKSPDATINYNEAYKKKHPGTGLWFVKGSSFSAWLVKPKSFLWLNGFAGCGKSVLCSTAIQYALRHRRSNPRIGIAFFFFTFNDNSKQDASAMLRALVLQLSSQLNDNYGLLSRLHDSYRNATPPDQALVDCLHQLVRAFEHVYIILDALDESPRNKYRGAMLQALVDIWAWSEPGFHLLVTSRDETDIREVLREELYASSDEVVSIKNDSVDSDIASYVSGYLKGSRKLRRWEKYHDQIEKALIERADGVFRWVECQFMALESRSGSKRQLDVLLASLPRSLDKTYERMLLNIDEESVEDVRRILTLLCCAKRPLTVLELIDGVAVELGDDPQLNLDGRLLGKDEICRVCPGLIEVDAQLDDETATVRIAHFSVQEYLESRRIVDSKAATFSVRRPEAHTEIACICLTYLLEPALSMSRYPKREYPLALYAAQTWHEHLRDGGENTHYAKQQALRLFQNTGGEFENWVTIWNVDNSHGVKLCGRVPSPVYYASLLGLDLVLSKLLYENLSGAACSGLTVSEVSGLVNAQGGDYRNALQAASLRDHEKIVQLLLERNAGANAQGGGREARAVEGS</sequence>
<dbReference type="PROSITE" id="PS50837">
    <property type="entry name" value="NACHT"/>
    <property type="match status" value="1"/>
</dbReference>
<keyword evidence="4" id="KW-1185">Reference proteome</keyword>
<dbReference type="InterPro" id="IPR007111">
    <property type="entry name" value="NACHT_NTPase"/>
</dbReference>
<dbReference type="PANTHER" id="PTHR10039">
    <property type="entry name" value="AMELOGENIN"/>
    <property type="match status" value="1"/>
</dbReference>
<accession>A0A6A6DNQ1</accession>
<dbReference type="InterPro" id="IPR054471">
    <property type="entry name" value="GPIID_WHD"/>
</dbReference>
<organism evidence="3 4">
    <name type="scientific">Zopfia rhizophila CBS 207.26</name>
    <dbReference type="NCBI Taxonomy" id="1314779"/>
    <lineage>
        <taxon>Eukaryota</taxon>
        <taxon>Fungi</taxon>
        <taxon>Dikarya</taxon>
        <taxon>Ascomycota</taxon>
        <taxon>Pezizomycotina</taxon>
        <taxon>Dothideomycetes</taxon>
        <taxon>Dothideomycetes incertae sedis</taxon>
        <taxon>Zopfiaceae</taxon>
        <taxon>Zopfia</taxon>
    </lineage>
</organism>
<dbReference type="SUPFAM" id="SSF52540">
    <property type="entry name" value="P-loop containing nucleoside triphosphate hydrolases"/>
    <property type="match status" value="1"/>
</dbReference>
<dbReference type="Gene3D" id="3.40.50.300">
    <property type="entry name" value="P-loop containing nucleotide triphosphate hydrolases"/>
    <property type="match status" value="1"/>
</dbReference>
<evidence type="ECO:0000259" key="2">
    <source>
        <dbReference type="PROSITE" id="PS50837"/>
    </source>
</evidence>
<keyword evidence="1" id="KW-0677">Repeat</keyword>
<dbReference type="InterPro" id="IPR027417">
    <property type="entry name" value="P-loop_NTPase"/>
</dbReference>
<dbReference type="Pfam" id="PF22939">
    <property type="entry name" value="WHD_GPIID"/>
    <property type="match status" value="1"/>
</dbReference>
<name>A0A6A6DNQ1_9PEZI</name>
<dbReference type="Pfam" id="PF24883">
    <property type="entry name" value="NPHP3_N"/>
    <property type="match status" value="1"/>
</dbReference>
<dbReference type="PANTHER" id="PTHR10039:SF16">
    <property type="entry name" value="GPI INOSITOL-DEACYLASE"/>
    <property type="match status" value="1"/>
</dbReference>